<keyword evidence="4" id="KW-0067">ATP-binding</keyword>
<feature type="compositionally biased region" description="Gly residues" evidence="7">
    <location>
        <begin position="569"/>
        <end position="584"/>
    </location>
</feature>
<dbReference type="SMART" id="SM00487">
    <property type="entry name" value="DEXDc"/>
    <property type="match status" value="1"/>
</dbReference>
<reference evidence="11" key="2">
    <citation type="submission" date="2020-09" db="EMBL/GenBank/DDBJ databases">
        <authorList>
            <person name="Sun Q."/>
            <person name="Kim S."/>
        </authorList>
    </citation>
    <scope>NUCLEOTIDE SEQUENCE</scope>
    <source>
        <strain evidence="11">KCTC 32513</strain>
    </source>
</reference>
<dbReference type="PROSITE" id="PS51195">
    <property type="entry name" value="Q_MOTIF"/>
    <property type="match status" value="1"/>
</dbReference>
<dbReference type="InterPro" id="IPR001650">
    <property type="entry name" value="Helicase_C-like"/>
</dbReference>
<evidence type="ECO:0000256" key="2">
    <source>
        <dbReference type="ARBA" id="ARBA00022801"/>
    </source>
</evidence>
<comment type="caution">
    <text evidence="11">The sequence shown here is derived from an EMBL/GenBank/DDBJ whole genome shotgun (WGS) entry which is preliminary data.</text>
</comment>
<gene>
    <name evidence="11" type="primary">rhlE</name>
    <name evidence="11" type="ORF">GCM10009069_24490</name>
</gene>
<dbReference type="InterPro" id="IPR014001">
    <property type="entry name" value="Helicase_ATP-bd"/>
</dbReference>
<dbReference type="SUPFAM" id="SSF52540">
    <property type="entry name" value="P-loop containing nucleoside triphosphate hydrolases"/>
    <property type="match status" value="1"/>
</dbReference>
<dbReference type="PANTHER" id="PTHR47959">
    <property type="entry name" value="ATP-DEPENDENT RNA HELICASE RHLE-RELATED"/>
    <property type="match status" value="1"/>
</dbReference>
<dbReference type="CDD" id="cd18787">
    <property type="entry name" value="SF2_C_DEAD"/>
    <property type="match status" value="1"/>
</dbReference>
<proteinExistence type="inferred from homology"/>
<dbReference type="SMART" id="SM00490">
    <property type="entry name" value="HELICc"/>
    <property type="match status" value="1"/>
</dbReference>
<name>A0A8J3CRC4_9PROT</name>
<dbReference type="GO" id="GO:0003724">
    <property type="term" value="F:RNA helicase activity"/>
    <property type="evidence" value="ECO:0007669"/>
    <property type="project" value="InterPro"/>
</dbReference>
<dbReference type="AlphaFoldDB" id="A0A8J3CRC4"/>
<dbReference type="Pfam" id="PF00270">
    <property type="entry name" value="DEAD"/>
    <property type="match status" value="1"/>
</dbReference>
<evidence type="ECO:0000259" key="10">
    <source>
        <dbReference type="PROSITE" id="PS51195"/>
    </source>
</evidence>
<evidence type="ECO:0000256" key="7">
    <source>
        <dbReference type="SAM" id="MobiDB-lite"/>
    </source>
</evidence>
<feature type="compositionally biased region" description="Basic and acidic residues" evidence="7">
    <location>
        <begin position="423"/>
        <end position="444"/>
    </location>
</feature>
<evidence type="ECO:0000259" key="9">
    <source>
        <dbReference type="PROSITE" id="PS51194"/>
    </source>
</evidence>
<feature type="domain" description="Helicase C-terminal" evidence="9">
    <location>
        <begin position="236"/>
        <end position="382"/>
    </location>
</feature>
<feature type="domain" description="DEAD-box RNA helicase Q" evidence="10">
    <location>
        <begin position="2"/>
        <end position="30"/>
    </location>
</feature>
<evidence type="ECO:0000313" key="12">
    <source>
        <dbReference type="Proteomes" id="UP000634004"/>
    </source>
</evidence>
<sequence>MTTFSELKLADPLARALSALGYEEPTPIQEQAIPHLLEGRDLLGIAQTGTGKTAAFALPSLHHIFTQDAEPPKRGGRVLVLAPTRELVGQIHDSFVSYGRSMPHLSVAKITGGVSIGKQIKRLVHGNDVIVATPGRLMDLLDRKSITLAHIEILILDEADQMMDMGFIHALKKIVPLLPKERQTLFFSATLPPKIKNLAAQFLTDPVKVTVSPANSTAERVTQSIIFAKPGDKPMLLADWLIQPEVKRSLVFTRTKHGADRVVKRLAENGLPALAIHGNKSQGQRQRALDAFKNSTVDILVATDVAARGIDIPGITHVFNYEIPNVPEQYIHRIGRTARANAEGRAVAFVAPDEKDYLKDIQKLLGETIPVEAMPDNMGERIKVIKAREAAAPVELSPDTGRKGRGKSGKKKDRSRGRSNSQPRDHVSNDERPARSRPEGDRKPYAGKPRSNRNSGESSETANLGGSDDRRPARADGEGYRGRKNQGPRAGGSGRPDGQKRSEGKSWSDKPRSHARSDKPRSDKPRGEGRPEGQNARSGEARSSEGFKRKPYRKDPTKRTEGASRGDAAKGGGGKPSGARGGSPKGQYATKNTGGGKPSGDKPSSSRPTREAPNRNSGGSRPPKRRGR</sequence>
<dbReference type="GO" id="GO:0005829">
    <property type="term" value="C:cytosol"/>
    <property type="evidence" value="ECO:0007669"/>
    <property type="project" value="TreeGrafter"/>
</dbReference>
<dbReference type="GO" id="GO:0003676">
    <property type="term" value="F:nucleic acid binding"/>
    <property type="evidence" value="ECO:0007669"/>
    <property type="project" value="InterPro"/>
</dbReference>
<keyword evidence="1" id="KW-0547">Nucleotide-binding</keyword>
<comment type="similarity">
    <text evidence="5">Belongs to the DEAD box helicase family.</text>
</comment>
<organism evidence="11 12">
    <name type="scientific">Algimonas arctica</name>
    <dbReference type="NCBI Taxonomy" id="1479486"/>
    <lineage>
        <taxon>Bacteria</taxon>
        <taxon>Pseudomonadati</taxon>
        <taxon>Pseudomonadota</taxon>
        <taxon>Alphaproteobacteria</taxon>
        <taxon>Maricaulales</taxon>
        <taxon>Robiginitomaculaceae</taxon>
        <taxon>Algimonas</taxon>
    </lineage>
</organism>
<dbReference type="InterPro" id="IPR027417">
    <property type="entry name" value="P-loop_NTPase"/>
</dbReference>
<keyword evidence="2" id="KW-0378">Hydrolase</keyword>
<dbReference type="InterPro" id="IPR044742">
    <property type="entry name" value="DEAD/DEAH_RhlB"/>
</dbReference>
<dbReference type="Pfam" id="PF00271">
    <property type="entry name" value="Helicase_C"/>
    <property type="match status" value="1"/>
</dbReference>
<evidence type="ECO:0000256" key="1">
    <source>
        <dbReference type="ARBA" id="ARBA00022741"/>
    </source>
</evidence>
<dbReference type="GO" id="GO:0016787">
    <property type="term" value="F:hydrolase activity"/>
    <property type="evidence" value="ECO:0007669"/>
    <property type="project" value="UniProtKB-KW"/>
</dbReference>
<protein>
    <submittedName>
        <fullName evidence="11">RNA helicase</fullName>
    </submittedName>
</protein>
<evidence type="ECO:0000313" key="11">
    <source>
        <dbReference type="EMBL" id="GHB00715.1"/>
    </source>
</evidence>
<dbReference type="InterPro" id="IPR050079">
    <property type="entry name" value="DEAD_box_RNA_helicase"/>
</dbReference>
<dbReference type="PROSITE" id="PS51192">
    <property type="entry name" value="HELICASE_ATP_BIND_1"/>
    <property type="match status" value="1"/>
</dbReference>
<reference evidence="11" key="1">
    <citation type="journal article" date="2014" name="Int. J. Syst. Evol. Microbiol.">
        <title>Complete genome sequence of Corynebacterium casei LMG S-19264T (=DSM 44701T), isolated from a smear-ripened cheese.</title>
        <authorList>
            <consortium name="US DOE Joint Genome Institute (JGI-PGF)"/>
            <person name="Walter F."/>
            <person name="Albersmeier A."/>
            <person name="Kalinowski J."/>
            <person name="Ruckert C."/>
        </authorList>
    </citation>
    <scope>NUCLEOTIDE SEQUENCE</scope>
    <source>
        <strain evidence="11">KCTC 32513</strain>
    </source>
</reference>
<keyword evidence="3 11" id="KW-0347">Helicase</keyword>
<dbReference type="EMBL" id="BMZH01000011">
    <property type="protein sequence ID" value="GHB00715.1"/>
    <property type="molecule type" value="Genomic_DNA"/>
</dbReference>
<dbReference type="CDD" id="cd00268">
    <property type="entry name" value="DEADc"/>
    <property type="match status" value="1"/>
</dbReference>
<evidence type="ECO:0000256" key="6">
    <source>
        <dbReference type="PROSITE-ProRule" id="PRU00552"/>
    </source>
</evidence>
<accession>A0A8J3CRC4</accession>
<feature type="region of interest" description="Disordered" evidence="7">
    <location>
        <begin position="392"/>
        <end position="628"/>
    </location>
</feature>
<dbReference type="Gene3D" id="3.40.50.300">
    <property type="entry name" value="P-loop containing nucleotide triphosphate hydrolases"/>
    <property type="match status" value="2"/>
</dbReference>
<dbReference type="InterPro" id="IPR014014">
    <property type="entry name" value="RNA_helicase_DEAD_Q_motif"/>
</dbReference>
<feature type="compositionally biased region" description="Polar residues" evidence="7">
    <location>
        <begin position="452"/>
        <end position="464"/>
    </location>
</feature>
<feature type="compositionally biased region" description="Basic and acidic residues" evidence="7">
    <location>
        <begin position="467"/>
        <end position="481"/>
    </location>
</feature>
<feature type="compositionally biased region" description="Basic and acidic residues" evidence="7">
    <location>
        <begin position="539"/>
        <end position="568"/>
    </location>
</feature>
<evidence type="ECO:0000256" key="5">
    <source>
        <dbReference type="ARBA" id="ARBA00038437"/>
    </source>
</evidence>
<feature type="domain" description="Helicase ATP-binding" evidence="8">
    <location>
        <begin position="33"/>
        <end position="209"/>
    </location>
</feature>
<feature type="short sequence motif" description="Q motif" evidence="6">
    <location>
        <begin position="2"/>
        <end position="30"/>
    </location>
</feature>
<dbReference type="PANTHER" id="PTHR47959:SF13">
    <property type="entry name" value="ATP-DEPENDENT RNA HELICASE RHLE"/>
    <property type="match status" value="1"/>
</dbReference>
<dbReference type="PROSITE" id="PS51194">
    <property type="entry name" value="HELICASE_CTER"/>
    <property type="match status" value="1"/>
</dbReference>
<feature type="compositionally biased region" description="Basic residues" evidence="7">
    <location>
        <begin position="403"/>
        <end position="417"/>
    </location>
</feature>
<evidence type="ECO:0000256" key="3">
    <source>
        <dbReference type="ARBA" id="ARBA00022806"/>
    </source>
</evidence>
<evidence type="ECO:0000256" key="4">
    <source>
        <dbReference type="ARBA" id="ARBA00022840"/>
    </source>
</evidence>
<dbReference type="GO" id="GO:0005524">
    <property type="term" value="F:ATP binding"/>
    <property type="evidence" value="ECO:0007669"/>
    <property type="project" value="UniProtKB-KW"/>
</dbReference>
<keyword evidence="12" id="KW-1185">Reference proteome</keyword>
<dbReference type="RefSeq" id="WP_189498852.1">
    <property type="nucleotide sequence ID" value="NZ_BMZH01000011.1"/>
</dbReference>
<feature type="compositionally biased region" description="Basic and acidic residues" evidence="7">
    <location>
        <begin position="497"/>
        <end position="531"/>
    </location>
</feature>
<dbReference type="Proteomes" id="UP000634004">
    <property type="component" value="Unassembled WGS sequence"/>
</dbReference>
<dbReference type="InterPro" id="IPR011545">
    <property type="entry name" value="DEAD/DEAH_box_helicase_dom"/>
</dbReference>
<evidence type="ECO:0000259" key="8">
    <source>
        <dbReference type="PROSITE" id="PS51192"/>
    </source>
</evidence>